<feature type="compositionally biased region" description="Pro residues" evidence="4">
    <location>
        <begin position="987"/>
        <end position="1000"/>
    </location>
</feature>
<dbReference type="InterPro" id="IPR006553">
    <property type="entry name" value="Leu-rich_rpt_Cys-con_subtyp"/>
</dbReference>
<dbReference type="InterPro" id="IPR001810">
    <property type="entry name" value="F-box_dom"/>
</dbReference>
<dbReference type="PANTHER" id="PTHR13382">
    <property type="entry name" value="MITOCHONDRIAL ATP SYNTHASE COUPLING FACTOR B"/>
    <property type="match status" value="1"/>
</dbReference>
<feature type="compositionally biased region" description="Low complexity" evidence="4">
    <location>
        <begin position="94"/>
        <end position="112"/>
    </location>
</feature>
<dbReference type="InterPro" id="IPR032675">
    <property type="entry name" value="LRR_dom_sf"/>
</dbReference>
<dbReference type="OrthoDB" id="10257471at2759"/>
<feature type="compositionally biased region" description="Polar residues" evidence="4">
    <location>
        <begin position="1003"/>
        <end position="1014"/>
    </location>
</feature>
<dbReference type="FunFam" id="3.80.10.10:FF:000251">
    <property type="entry name" value="Ubiquitin ligase complex F-box protein GRR1"/>
    <property type="match status" value="1"/>
</dbReference>
<dbReference type="InterPro" id="IPR050648">
    <property type="entry name" value="F-box_LRR-repeat"/>
</dbReference>
<feature type="region of interest" description="Disordered" evidence="4">
    <location>
        <begin position="1"/>
        <end position="63"/>
    </location>
</feature>
<keyword evidence="2" id="KW-0677">Repeat</keyword>
<keyword evidence="9" id="KW-1185">Reference proteome</keyword>
<accession>A0A9P6HSC4</accession>
<proteinExistence type="predicted"/>
<evidence type="ECO:0000259" key="6">
    <source>
        <dbReference type="Pfam" id="PF12937"/>
    </source>
</evidence>
<evidence type="ECO:0000256" key="3">
    <source>
        <dbReference type="ARBA" id="ARBA00022786"/>
    </source>
</evidence>
<evidence type="ECO:0000313" key="9">
    <source>
        <dbReference type="Proteomes" id="UP000781932"/>
    </source>
</evidence>
<dbReference type="PANTHER" id="PTHR13382:SF67">
    <property type="entry name" value="SCF E3 UBIQUITIN LIGASE COMPLEX F-BOX PROTEIN POF2"/>
    <property type="match status" value="1"/>
</dbReference>
<evidence type="ECO:0000259" key="7">
    <source>
        <dbReference type="Pfam" id="PF25372"/>
    </source>
</evidence>
<feature type="compositionally biased region" description="Basic and acidic residues" evidence="4">
    <location>
        <begin position="315"/>
        <end position="325"/>
    </location>
</feature>
<feature type="region of interest" description="Disordered" evidence="4">
    <location>
        <begin position="291"/>
        <end position="350"/>
    </location>
</feature>
<dbReference type="InterPro" id="IPR036047">
    <property type="entry name" value="F-box-like_dom_sf"/>
</dbReference>
<dbReference type="EMBL" id="JAATWM020000063">
    <property type="protein sequence ID" value="KAF9869832.1"/>
    <property type="molecule type" value="Genomic_DNA"/>
</dbReference>
<feature type="compositionally biased region" description="Low complexity" evidence="4">
    <location>
        <begin position="170"/>
        <end position="190"/>
    </location>
</feature>
<dbReference type="InterPro" id="IPR057207">
    <property type="entry name" value="FBXL15_LRR"/>
</dbReference>
<reference evidence="8" key="2">
    <citation type="submission" date="2020-11" db="EMBL/GenBank/DDBJ databases">
        <title>Whole genome sequencing of Colletotrichum sp.</title>
        <authorList>
            <person name="Li H."/>
        </authorList>
    </citation>
    <scope>NUCLEOTIDE SEQUENCE</scope>
    <source>
        <strain evidence="8">CkLH20</strain>
    </source>
</reference>
<feature type="region of interest" description="Disordered" evidence="4">
    <location>
        <begin position="170"/>
        <end position="194"/>
    </location>
</feature>
<feature type="transmembrane region" description="Helical" evidence="5">
    <location>
        <begin position="122"/>
        <end position="145"/>
    </location>
</feature>
<dbReference type="GeneID" id="62168418"/>
<dbReference type="Pfam" id="PF25372">
    <property type="entry name" value="DUF7885"/>
    <property type="match status" value="1"/>
</dbReference>
<keyword evidence="5" id="KW-1133">Transmembrane helix</keyword>
<dbReference type="SUPFAM" id="SSF81383">
    <property type="entry name" value="F-box domain"/>
    <property type="match status" value="1"/>
</dbReference>
<dbReference type="Proteomes" id="UP000781932">
    <property type="component" value="Unassembled WGS sequence"/>
</dbReference>
<evidence type="ECO:0000313" key="8">
    <source>
        <dbReference type="EMBL" id="KAF9869832.1"/>
    </source>
</evidence>
<dbReference type="Pfam" id="PF12937">
    <property type="entry name" value="F-box-like"/>
    <property type="match status" value="1"/>
</dbReference>
<dbReference type="Gene3D" id="3.80.10.10">
    <property type="entry name" value="Ribonuclease Inhibitor"/>
    <property type="match status" value="2"/>
</dbReference>
<feature type="region of interest" description="Disordered" evidence="4">
    <location>
        <begin position="80"/>
        <end position="112"/>
    </location>
</feature>
<gene>
    <name evidence="8" type="ORF">CkaCkLH20_12631</name>
</gene>
<protein>
    <submittedName>
        <fullName evidence="8">F-box domain-containing protein</fullName>
    </submittedName>
</protein>
<feature type="domain" description="F-box" evidence="6">
    <location>
        <begin position="432"/>
        <end position="475"/>
    </location>
</feature>
<keyword evidence="1" id="KW-0433">Leucine-rich repeat</keyword>
<reference evidence="8" key="1">
    <citation type="submission" date="2020-03" db="EMBL/GenBank/DDBJ databases">
        <authorList>
            <person name="He L."/>
        </authorList>
    </citation>
    <scope>NUCLEOTIDE SEQUENCE</scope>
    <source>
        <strain evidence="8">CkLH20</strain>
    </source>
</reference>
<feature type="compositionally biased region" description="Polar residues" evidence="4">
    <location>
        <begin position="37"/>
        <end position="63"/>
    </location>
</feature>
<dbReference type="CDD" id="cd09917">
    <property type="entry name" value="F-box_SF"/>
    <property type="match status" value="1"/>
</dbReference>
<sequence>MQSHRCLLTTPRGTYLPDQTDTRKTPTIEREYLRRVTSASNRDSNVSNPEHSTPSTSTFPWAFSSQTPHAANLSQDPAVEFQSKPNRPRGVSLSAVAPSTTAPEAPSALASSPSSVVIRPEVVLVTAVAVAAVVAAVVASAGSWLPLILQRRIGEILPRCHRKPRITITTPAAAPTTNSRRSLRRPSLSSEAPFTASTPTLTFFVSSPSPPSPLSEPTVSLPDVDSNSSSTWRLVRHTTNTSLPCCPALPSPAQRCTARHEQKVLPTPVPLLLVIGHQYDHFKVPTQPNRASFFSQITPPVRDTSTTNTPPVIDAADRSSIDRGLDSPPSPKPENPATPSSTGRPILCSLDRTRRRLLSSPMMRPAAPSIEIMAGQSVTPDSRSSSSTNSPAPADNEESDFFIAGNDSQSSLGVPNIEDMQVNDDPCQPAVNRLPSEILISIFARLNGPSDLFNCMLTCKRWAKNSVDLLWHRPACVNWKNHSSICQTLQLENPFFAYRDFIKRLNLAANHLADKINDGSVIPLAVCTRVERLTLTNCKNITDQGLTALVEGSSSLLALDISGDENISDVSIRTIAQHCKRLQGLNISGCRMITNESMILLAENCKYIKRLKLNECSQLQDNAVMAFAQNCPNILEIDLHQCNQIGNDPITTLITKGSSLRELRLAGCELIDDNAFLSLPPNRTYDHLRILDLTSCARLTDQAVQKIIEVAPRLRNLVLAKCRNITDVAVNAISKLGKNLHYLHLGHCGHITDQAVKTLVAQCNRIRYIDLGCCTLLTDDSVMRLAQLPKLKRIGLVKCSSITDESVFALARANHRPRARRDANGNIDEYYASSLERSIIKLLNYCPRLTHLSLTGVTAFLREEFSSFCRSPPPEFTEHQRGVFCVFSGNGVSKLRDYLNNSPEYEGLRDSPAPRFSGTGFVSRRNIGPHPPQAVNGGPANGDAEIDDGEVAEEDEFEGLDGSEMIVDGQPLLAQNLVNGDAQQNGIPPPPPPNHAPPTGTPDQPQLPSDSSLANDGRPGKSPTPSGSEPLLPHVPNSARRINCHRHLAARNELGLPRVHKQATRAVGCQHRVHGGLDVEPCTSW</sequence>
<evidence type="ECO:0000256" key="5">
    <source>
        <dbReference type="SAM" id="Phobius"/>
    </source>
</evidence>
<dbReference type="SMART" id="SM00367">
    <property type="entry name" value="LRR_CC"/>
    <property type="match status" value="11"/>
</dbReference>
<feature type="region of interest" description="Disordered" evidence="4">
    <location>
        <begin position="376"/>
        <end position="404"/>
    </location>
</feature>
<feature type="domain" description="F-box/LRR-repeat protein 15-like leucin rich repeat" evidence="7">
    <location>
        <begin position="591"/>
        <end position="857"/>
    </location>
</feature>
<organism evidence="8 9">
    <name type="scientific">Colletotrichum karsti</name>
    <dbReference type="NCBI Taxonomy" id="1095194"/>
    <lineage>
        <taxon>Eukaryota</taxon>
        <taxon>Fungi</taxon>
        <taxon>Dikarya</taxon>
        <taxon>Ascomycota</taxon>
        <taxon>Pezizomycotina</taxon>
        <taxon>Sordariomycetes</taxon>
        <taxon>Hypocreomycetidae</taxon>
        <taxon>Glomerellales</taxon>
        <taxon>Glomerellaceae</taxon>
        <taxon>Colletotrichum</taxon>
        <taxon>Colletotrichum boninense species complex</taxon>
    </lineage>
</organism>
<evidence type="ECO:0000256" key="2">
    <source>
        <dbReference type="ARBA" id="ARBA00022737"/>
    </source>
</evidence>
<dbReference type="RefSeq" id="XP_038739293.1">
    <property type="nucleotide sequence ID" value="XM_038895344.1"/>
</dbReference>
<feature type="region of interest" description="Disordered" evidence="4">
    <location>
        <begin position="980"/>
        <end position="1036"/>
    </location>
</feature>
<dbReference type="SUPFAM" id="SSF52047">
    <property type="entry name" value="RNI-like"/>
    <property type="match status" value="1"/>
</dbReference>
<comment type="caution">
    <text evidence="8">The sequence shown here is derived from an EMBL/GenBank/DDBJ whole genome shotgun (WGS) entry which is preliminary data.</text>
</comment>
<dbReference type="GO" id="GO:0019005">
    <property type="term" value="C:SCF ubiquitin ligase complex"/>
    <property type="evidence" value="ECO:0007669"/>
    <property type="project" value="UniProtKB-ARBA"/>
</dbReference>
<dbReference type="AlphaFoldDB" id="A0A9P6HSC4"/>
<keyword evidence="5" id="KW-0812">Transmembrane</keyword>
<name>A0A9P6HSC4_9PEZI</name>
<feature type="compositionally biased region" description="Low complexity" evidence="4">
    <location>
        <begin position="377"/>
        <end position="394"/>
    </location>
</feature>
<dbReference type="GO" id="GO:0005737">
    <property type="term" value="C:cytoplasm"/>
    <property type="evidence" value="ECO:0007669"/>
    <property type="project" value="TreeGrafter"/>
</dbReference>
<feature type="compositionally biased region" description="Polar residues" evidence="4">
    <location>
        <begin position="291"/>
        <end position="310"/>
    </location>
</feature>
<feature type="region of interest" description="Disordered" evidence="4">
    <location>
        <begin position="905"/>
        <end position="946"/>
    </location>
</feature>
<evidence type="ECO:0000256" key="4">
    <source>
        <dbReference type="SAM" id="MobiDB-lite"/>
    </source>
</evidence>
<evidence type="ECO:0000256" key="1">
    <source>
        <dbReference type="ARBA" id="ARBA00022614"/>
    </source>
</evidence>
<keyword evidence="5" id="KW-0472">Membrane</keyword>
<keyword evidence="3" id="KW-0833">Ubl conjugation pathway</keyword>
<feature type="compositionally biased region" description="Basic and acidic residues" evidence="4">
    <location>
        <begin position="20"/>
        <end position="34"/>
    </location>
</feature>